<dbReference type="Gene3D" id="3.30.70.360">
    <property type="match status" value="1"/>
</dbReference>
<dbReference type="GO" id="GO:0009014">
    <property type="term" value="F:succinyl-diaminopimelate desuccinylase activity"/>
    <property type="evidence" value="ECO:0007669"/>
    <property type="project" value="UniProtKB-UniRule"/>
</dbReference>
<dbReference type="GO" id="GO:0050897">
    <property type="term" value="F:cobalt ion binding"/>
    <property type="evidence" value="ECO:0007669"/>
    <property type="project" value="UniProtKB-UniRule"/>
</dbReference>
<keyword evidence="11 16" id="KW-0220">Diaminopimelate biosynthesis</keyword>
<dbReference type="Pfam" id="PF07687">
    <property type="entry name" value="M20_dimer"/>
    <property type="match status" value="1"/>
</dbReference>
<dbReference type="Pfam" id="PF01546">
    <property type="entry name" value="Peptidase_M20"/>
    <property type="match status" value="1"/>
</dbReference>
<dbReference type="InterPro" id="IPR010182">
    <property type="entry name" value="ArgE/DapE"/>
</dbReference>
<dbReference type="FunFam" id="3.40.630.10:FF:000005">
    <property type="entry name" value="Succinyl-diaminopimelate desuccinylase"/>
    <property type="match status" value="1"/>
</dbReference>
<dbReference type="InterPro" id="IPR050072">
    <property type="entry name" value="Peptidase_M20A"/>
</dbReference>
<feature type="binding site" evidence="16">
    <location>
        <position position="137"/>
    </location>
    <ligand>
        <name>Zn(2+)</name>
        <dbReference type="ChEBI" id="CHEBI:29105"/>
        <label>2</label>
    </ligand>
</feature>
<evidence type="ECO:0000256" key="7">
    <source>
        <dbReference type="ARBA" id="ARBA00022605"/>
    </source>
</evidence>
<feature type="binding site" evidence="16">
    <location>
        <position position="165"/>
    </location>
    <ligand>
        <name>Zn(2+)</name>
        <dbReference type="ChEBI" id="CHEBI:29105"/>
        <label>1</label>
    </ligand>
</feature>
<dbReference type="InterPro" id="IPR002933">
    <property type="entry name" value="Peptidase_M20"/>
</dbReference>
<evidence type="ECO:0000256" key="9">
    <source>
        <dbReference type="ARBA" id="ARBA00022801"/>
    </source>
</evidence>
<dbReference type="InterPro" id="IPR011650">
    <property type="entry name" value="Peptidase_M20_dimer"/>
</dbReference>
<dbReference type="NCBIfam" id="NF009557">
    <property type="entry name" value="PRK13009.1"/>
    <property type="match status" value="1"/>
</dbReference>
<feature type="domain" description="Peptidase M20 dimerisation" evidence="17">
    <location>
        <begin position="178"/>
        <end position="281"/>
    </location>
</feature>
<keyword evidence="12 16" id="KW-0457">Lysine biosynthesis</keyword>
<accession>A0A318DAT1</accession>
<dbReference type="SUPFAM" id="SSF55031">
    <property type="entry name" value="Bacterial exopeptidase dimerisation domain"/>
    <property type="match status" value="1"/>
</dbReference>
<dbReference type="Proteomes" id="UP000247689">
    <property type="component" value="Unassembled WGS sequence"/>
</dbReference>
<dbReference type="GO" id="GO:0009089">
    <property type="term" value="P:lysine biosynthetic process via diaminopimelate"/>
    <property type="evidence" value="ECO:0007669"/>
    <property type="project" value="UniProtKB-UniRule"/>
</dbReference>
<evidence type="ECO:0000256" key="2">
    <source>
        <dbReference type="ARBA" id="ARBA00005130"/>
    </source>
</evidence>
<evidence type="ECO:0000256" key="4">
    <source>
        <dbReference type="ARBA" id="ARBA00011738"/>
    </source>
</evidence>
<dbReference type="Gene3D" id="3.40.630.10">
    <property type="entry name" value="Zn peptidases"/>
    <property type="match status" value="2"/>
</dbReference>
<evidence type="ECO:0000313" key="18">
    <source>
        <dbReference type="EMBL" id="PXF63229.1"/>
    </source>
</evidence>
<keyword evidence="19" id="KW-1185">Reference proteome</keyword>
<dbReference type="InterPro" id="IPR005941">
    <property type="entry name" value="DapE_proteobac"/>
</dbReference>
<name>A0A318DAT1_9GAMM</name>
<evidence type="ECO:0000313" key="19">
    <source>
        <dbReference type="Proteomes" id="UP000247689"/>
    </source>
</evidence>
<evidence type="ECO:0000259" key="17">
    <source>
        <dbReference type="Pfam" id="PF07687"/>
    </source>
</evidence>
<dbReference type="PANTHER" id="PTHR43808">
    <property type="entry name" value="ACETYLORNITHINE DEACETYLASE"/>
    <property type="match status" value="1"/>
</dbReference>
<comment type="function">
    <text evidence="16">Catalyzes the hydrolysis of N-succinyl-L,L-diaminopimelic acid (SDAP), forming succinate and LL-2,6-diaminopimelate (DAP), an intermediate involved in the bacterial biosynthesis of lysine and meso-diaminopimelic acid, an essential component of bacterial cell walls.</text>
</comment>
<evidence type="ECO:0000256" key="3">
    <source>
        <dbReference type="ARBA" id="ARBA00006746"/>
    </source>
</evidence>
<dbReference type="GO" id="GO:0008777">
    <property type="term" value="F:acetylornithine deacetylase activity"/>
    <property type="evidence" value="ECO:0007669"/>
    <property type="project" value="TreeGrafter"/>
</dbReference>
<dbReference type="GO" id="GO:0008270">
    <property type="term" value="F:zinc ion binding"/>
    <property type="evidence" value="ECO:0007669"/>
    <property type="project" value="UniProtKB-UniRule"/>
</dbReference>
<keyword evidence="7 16" id="KW-0028">Amino-acid biosynthesis</keyword>
<evidence type="ECO:0000256" key="5">
    <source>
        <dbReference type="ARBA" id="ARBA00011921"/>
    </source>
</evidence>
<dbReference type="SUPFAM" id="SSF53187">
    <property type="entry name" value="Zn-dependent exopeptidases"/>
    <property type="match status" value="1"/>
</dbReference>
<dbReference type="HAMAP" id="MF_01690">
    <property type="entry name" value="DapE"/>
    <property type="match status" value="1"/>
</dbReference>
<evidence type="ECO:0000256" key="10">
    <source>
        <dbReference type="ARBA" id="ARBA00022833"/>
    </source>
</evidence>
<keyword evidence="13 16" id="KW-0170">Cobalt</keyword>
<proteinExistence type="inferred from homology"/>
<keyword evidence="9 16" id="KW-0378">Hydrolase</keyword>
<dbReference type="GO" id="GO:0006526">
    <property type="term" value="P:L-arginine biosynthetic process"/>
    <property type="evidence" value="ECO:0007669"/>
    <property type="project" value="TreeGrafter"/>
</dbReference>
<dbReference type="RefSeq" id="WP_110201032.1">
    <property type="nucleotide sequence ID" value="NZ_QICH01000002.1"/>
</dbReference>
<evidence type="ECO:0000256" key="16">
    <source>
        <dbReference type="HAMAP-Rule" id="MF_01690"/>
    </source>
</evidence>
<dbReference type="NCBIfam" id="TIGR01246">
    <property type="entry name" value="dapE_proteo"/>
    <property type="match status" value="1"/>
</dbReference>
<feature type="binding site" evidence="16">
    <location>
        <position position="350"/>
    </location>
    <ligand>
        <name>Zn(2+)</name>
        <dbReference type="ChEBI" id="CHEBI:29105"/>
        <label>2</label>
    </ligand>
</feature>
<dbReference type="AlphaFoldDB" id="A0A318DAT1"/>
<evidence type="ECO:0000256" key="12">
    <source>
        <dbReference type="ARBA" id="ARBA00023154"/>
    </source>
</evidence>
<feature type="active site" description="Proton acceptor" evidence="16">
    <location>
        <position position="136"/>
    </location>
</feature>
<protein>
    <recommendedName>
        <fullName evidence="6 16">Succinyl-diaminopimelate desuccinylase</fullName>
        <shortName evidence="16">SDAP desuccinylase</shortName>
        <ecNumber evidence="5 16">3.5.1.18</ecNumber>
    </recommendedName>
    <alternativeName>
        <fullName evidence="14 16">N-succinyl-LL-2,6-diaminoheptanedioate amidohydrolase</fullName>
    </alternativeName>
</protein>
<evidence type="ECO:0000256" key="15">
    <source>
        <dbReference type="ARBA" id="ARBA00051301"/>
    </source>
</evidence>
<feature type="binding site" evidence="16">
    <location>
        <position position="69"/>
    </location>
    <ligand>
        <name>Zn(2+)</name>
        <dbReference type="ChEBI" id="CHEBI:29105"/>
        <label>1</label>
    </ligand>
</feature>
<evidence type="ECO:0000256" key="14">
    <source>
        <dbReference type="ARBA" id="ARBA00031891"/>
    </source>
</evidence>
<comment type="cofactor">
    <cofactor evidence="16">
        <name>Zn(2+)</name>
        <dbReference type="ChEBI" id="CHEBI:29105"/>
    </cofactor>
    <cofactor evidence="16">
        <name>Co(2+)</name>
        <dbReference type="ChEBI" id="CHEBI:48828"/>
    </cofactor>
    <text evidence="16">Binds 2 Zn(2+) or Co(2+) ions per subunit.</text>
</comment>
<organism evidence="18 19">
    <name type="scientific">Kangiella spongicola</name>
    <dbReference type="NCBI Taxonomy" id="796379"/>
    <lineage>
        <taxon>Bacteria</taxon>
        <taxon>Pseudomonadati</taxon>
        <taxon>Pseudomonadota</taxon>
        <taxon>Gammaproteobacteria</taxon>
        <taxon>Kangiellales</taxon>
        <taxon>Kangiellaceae</taxon>
        <taxon>Kangiella</taxon>
    </lineage>
</organism>
<evidence type="ECO:0000256" key="8">
    <source>
        <dbReference type="ARBA" id="ARBA00022723"/>
    </source>
</evidence>
<comment type="catalytic activity">
    <reaction evidence="15 16">
        <text>N-succinyl-(2S,6S)-2,6-diaminopimelate + H2O = (2S,6S)-2,6-diaminopimelate + succinate</text>
        <dbReference type="Rhea" id="RHEA:22608"/>
        <dbReference type="ChEBI" id="CHEBI:15377"/>
        <dbReference type="ChEBI" id="CHEBI:30031"/>
        <dbReference type="ChEBI" id="CHEBI:57609"/>
        <dbReference type="ChEBI" id="CHEBI:58087"/>
        <dbReference type="EC" id="3.5.1.18"/>
    </reaction>
</comment>
<comment type="pathway">
    <text evidence="2 16">Amino-acid biosynthesis; L-lysine biosynthesis via DAP pathway; LL-2,6-diaminopimelate from (S)-tetrahydrodipicolinate (succinylase route): step 3/3.</text>
</comment>
<dbReference type="InterPro" id="IPR036264">
    <property type="entry name" value="Bact_exopeptidase_dim_dom"/>
</dbReference>
<comment type="caution">
    <text evidence="18">The sequence shown here is derived from an EMBL/GenBank/DDBJ whole genome shotgun (WGS) entry which is preliminary data.</text>
</comment>
<comment type="similarity">
    <text evidence="3 16">Belongs to the peptidase M20A family. DapE subfamily.</text>
</comment>
<evidence type="ECO:0000256" key="6">
    <source>
        <dbReference type="ARBA" id="ARBA00022391"/>
    </source>
</evidence>
<dbReference type="UniPathway" id="UPA00034">
    <property type="reaction ID" value="UER00021"/>
</dbReference>
<comment type="cofactor">
    <cofactor evidence="1">
        <name>Co(2+)</name>
        <dbReference type="ChEBI" id="CHEBI:48828"/>
    </cofactor>
</comment>
<dbReference type="EC" id="3.5.1.18" evidence="5 16"/>
<evidence type="ECO:0000256" key="11">
    <source>
        <dbReference type="ARBA" id="ARBA00022915"/>
    </source>
</evidence>
<dbReference type="EMBL" id="QICH01000002">
    <property type="protein sequence ID" value="PXF63229.1"/>
    <property type="molecule type" value="Genomic_DNA"/>
</dbReference>
<gene>
    <name evidence="16" type="primary">dapE</name>
    <name evidence="18" type="ORF">DL796_07225</name>
</gene>
<keyword evidence="8 16" id="KW-0479">Metal-binding</keyword>
<feature type="active site" evidence="16">
    <location>
        <position position="71"/>
    </location>
</feature>
<dbReference type="CDD" id="cd03891">
    <property type="entry name" value="M20_DapE_proteobac"/>
    <property type="match status" value="1"/>
</dbReference>
<dbReference type="PANTHER" id="PTHR43808:SF31">
    <property type="entry name" value="N-ACETYL-L-CITRULLINE DEACETYLASE"/>
    <property type="match status" value="1"/>
</dbReference>
<sequence length="379" mass="41926">MTIDVIELAKNLINRESVTPHDAGCQKLMIDLLDEQGFEHEIMDFEDTQNFWAIRQGATEEPVFVFAGHTDVVPAGNLDDWHTPPFEATIKDGYLYGRGAADMKGSLAAMVAATERFVTDYPDHKGSIAYLITSDEEGPFINGTVRVVEELMKRNQRFDYSVVGEPSSTAVLGDVIKNGRRGSLTGFLKILGTQGHVAYPHLADNAIHKSYKALNALAEEHWDDGNEFFPPTSFQIAIENAGTATNVIPGEKYVEFNFRYSTESTADGLKKRVTDILDSFDLDYQLDWKLNGEPFLTPEGELLTAAKNAVRENCNIEAEALTSGGTSDGRFIAKTGAEVVEIGPVNKTIHKINECVKIDELKTLVDVYYSVLKHLLAKE</sequence>
<feature type="binding site" evidence="16">
    <location>
        <position position="102"/>
    </location>
    <ligand>
        <name>Zn(2+)</name>
        <dbReference type="ChEBI" id="CHEBI:29105"/>
        <label>2</label>
    </ligand>
</feature>
<comment type="subunit">
    <text evidence="4 16">Homodimer.</text>
</comment>
<keyword evidence="10 16" id="KW-0862">Zinc</keyword>
<evidence type="ECO:0000256" key="1">
    <source>
        <dbReference type="ARBA" id="ARBA00001941"/>
    </source>
</evidence>
<reference evidence="18 19" key="1">
    <citation type="submission" date="2018-05" db="EMBL/GenBank/DDBJ databases">
        <title>Kangiella spongicola genome sequence.</title>
        <authorList>
            <person name="Maclea K.S."/>
            <person name="Goen A.E."/>
            <person name="Kelley C."/>
            <person name="Underriner A."/>
            <person name="Silverwood T."/>
            <person name="Trachtenberg A.M."/>
        </authorList>
    </citation>
    <scope>NUCLEOTIDE SEQUENCE [LARGE SCALE GENOMIC DNA]</scope>
    <source>
        <strain evidence="18 19">ATCC BAA-2076</strain>
    </source>
</reference>
<dbReference type="GO" id="GO:0019877">
    <property type="term" value="P:diaminopimelate biosynthetic process"/>
    <property type="evidence" value="ECO:0007669"/>
    <property type="project" value="UniProtKB-UniRule"/>
</dbReference>
<feature type="binding site" evidence="16">
    <location>
        <position position="102"/>
    </location>
    <ligand>
        <name>Zn(2+)</name>
        <dbReference type="ChEBI" id="CHEBI:29105"/>
        <label>1</label>
    </ligand>
</feature>
<dbReference type="NCBIfam" id="TIGR01910">
    <property type="entry name" value="DapE-ArgE"/>
    <property type="match status" value="1"/>
</dbReference>
<dbReference type="OrthoDB" id="9809784at2"/>
<evidence type="ECO:0000256" key="13">
    <source>
        <dbReference type="ARBA" id="ARBA00023285"/>
    </source>
</evidence>